<sequence length="567" mass="63089">MSAFAAQPADAIDYEVWSTTNAKGTNHTAADGSFKTFARPNEMTATDLSPRFNVLVNKEAYTGLYCAKNEWGGTGNFGVVDIRKDTPTEIVVSCRKELGDYDILPHNADIYDVEELNSRILKFKIKKPQQNITLVLNGDYQKGDVLHLFFNDADEEEPAVDPEKKAKGGYFYDHGTKTYYFGPGYHDLSKTHNGSVTVSGGRNIYIAGGAVLKGQITISGAGSSIKGHGIVFQSDDGSGSQLNVNNCTQGKIDGPVFYRYRIKGWQTTYTYSSNMTIKNIKVICVYGGSTDGMDFQGCHNLSFDNCFVRANDDAIAVKGLCSGDPKDAPPEKNLSFNNFQIWSSANGGFNIGAETTCYYENIRFTNSEVLCSFDGIGLNGSMDDRAALNICALHGTYFKDILYENIYINKCERLIGVSFKDSFWYGTLQGDQSWSGEIKGITYRNIICPNNTGGNISNDILFQGWHQTVPMDRYPNGTPDKFIHDVTFDNVLVESEPVLGWDNKHLFTNNTDDLKLVYDFHFSTTNSIEELNVKPQHNGKCYNIDGQQIAKPTKGLYIRDRKKIFLK</sequence>
<dbReference type="PANTHER" id="PTHR31339">
    <property type="entry name" value="PECTIN LYASE-RELATED"/>
    <property type="match status" value="1"/>
</dbReference>
<reference evidence="1 2" key="1">
    <citation type="submission" date="2024-09" db="EMBL/GenBank/DDBJ databases">
        <authorList>
            <person name="Sun Q."/>
            <person name="Mori K."/>
        </authorList>
    </citation>
    <scope>NUCLEOTIDE SEQUENCE [LARGE SCALE GENOMIC DNA]</scope>
    <source>
        <strain evidence="1 2">ATCC 51272</strain>
    </source>
</reference>
<dbReference type="SUPFAM" id="SSF51126">
    <property type="entry name" value="Pectin lyase-like"/>
    <property type="match status" value="1"/>
</dbReference>
<comment type="caution">
    <text evidence="1">The sequence shown here is derived from an EMBL/GenBank/DDBJ whole genome shotgun (WGS) entry which is preliminary data.</text>
</comment>
<dbReference type="Gene3D" id="2.160.20.10">
    <property type="entry name" value="Single-stranded right-handed beta-helix, Pectin lyase-like"/>
    <property type="match status" value="1"/>
</dbReference>
<dbReference type="InterPro" id="IPR012334">
    <property type="entry name" value="Pectin_lyas_fold"/>
</dbReference>
<dbReference type="RefSeq" id="WP_156924984.1">
    <property type="nucleotide sequence ID" value="NZ_JADU01000011.1"/>
</dbReference>
<proteinExistence type="predicted"/>
<dbReference type="InterPro" id="IPR051801">
    <property type="entry name" value="GH28_Enzymes"/>
</dbReference>
<name>A0ABV5ZK61_9BACT</name>
<dbReference type="PANTHER" id="PTHR31339:SF9">
    <property type="entry name" value="PLASMIN AND FIBRONECTIN-BINDING PROTEIN A"/>
    <property type="match status" value="1"/>
</dbReference>
<protein>
    <submittedName>
        <fullName evidence="1">Uncharacterized protein</fullName>
    </submittedName>
</protein>
<dbReference type="EMBL" id="JBHLZF010000001">
    <property type="protein sequence ID" value="MFB9896569.1"/>
    <property type="molecule type" value="Genomic_DNA"/>
</dbReference>
<dbReference type="Proteomes" id="UP001589688">
    <property type="component" value="Unassembled WGS sequence"/>
</dbReference>
<evidence type="ECO:0000313" key="2">
    <source>
        <dbReference type="Proteomes" id="UP001589688"/>
    </source>
</evidence>
<accession>A0ABV5ZK61</accession>
<evidence type="ECO:0000313" key="1">
    <source>
        <dbReference type="EMBL" id="MFB9896569.1"/>
    </source>
</evidence>
<organism evidence="1 2">
    <name type="scientific">Hallella seregens ATCC 51272</name>
    <dbReference type="NCBI Taxonomy" id="1336250"/>
    <lineage>
        <taxon>Bacteria</taxon>
        <taxon>Pseudomonadati</taxon>
        <taxon>Bacteroidota</taxon>
        <taxon>Bacteroidia</taxon>
        <taxon>Bacteroidales</taxon>
        <taxon>Prevotellaceae</taxon>
        <taxon>Hallella</taxon>
    </lineage>
</organism>
<gene>
    <name evidence="1" type="ORF">ACFFK8_01695</name>
</gene>
<dbReference type="InterPro" id="IPR011050">
    <property type="entry name" value="Pectin_lyase_fold/virulence"/>
</dbReference>
<keyword evidence="2" id="KW-1185">Reference proteome</keyword>